<feature type="chain" id="PRO_5017457198" evidence="2">
    <location>
        <begin position="21"/>
        <end position="378"/>
    </location>
</feature>
<feature type="signal peptide" evidence="2">
    <location>
        <begin position="1"/>
        <end position="20"/>
    </location>
</feature>
<evidence type="ECO:0000256" key="2">
    <source>
        <dbReference type="SAM" id="SignalP"/>
    </source>
</evidence>
<dbReference type="Pfam" id="PF12984">
    <property type="entry name" value="DUF3868"/>
    <property type="match status" value="1"/>
</dbReference>
<accession>A0A395UVJ7</accession>
<protein>
    <submittedName>
        <fullName evidence="4">DUF3868 domain-containing protein</fullName>
    </submittedName>
</protein>
<dbReference type="RefSeq" id="WP_117892318.1">
    <property type="nucleotide sequence ID" value="NZ_QRUD01000001.1"/>
</dbReference>
<sequence length="378" mass="41766">MKLKTNILFSLLLCGTFATAQNLKLDILPPSVTLGQDSATVSMKMTFNVPQMDTKSHIRLTPVLTDGTHTAELPQILLNGERAHRLYRRTLALNKRRGKADVTPVFTAIPLTDSDQTIHYRASLPAADWIQFATLNLKKEVINGSGEKVQSENIPIPDTAPHIATATDHFVPQRDRNREAPMAASSPSAPVVPEHRPVSPAPSAPSAKPYFKGSYVSPESDATDERNQKELNFSLDEARVIAEINPQMLSLRELYTVAISYKNTPEQFYKIIDISVKIYPASPVANLNAAAAAIERGNTQAAGRYLQMASHETLAYKNCRGAYELLCNNTYEGIRLLKAAKAEGSEEATYNLKIFFESNQTNIPLIPQHYNLTLFISS</sequence>
<reference evidence="4 5" key="1">
    <citation type="submission" date="2018-08" db="EMBL/GenBank/DDBJ databases">
        <title>A genome reference for cultivated species of the human gut microbiota.</title>
        <authorList>
            <person name="Zou Y."/>
            <person name="Xue W."/>
            <person name="Luo G."/>
        </authorList>
    </citation>
    <scope>NUCLEOTIDE SEQUENCE [LARGE SCALE GENOMIC DNA]</scope>
    <source>
        <strain evidence="4 5">AF25-30LB</strain>
    </source>
</reference>
<dbReference type="EMBL" id="QRUD01000001">
    <property type="protein sequence ID" value="RGR43751.1"/>
    <property type="molecule type" value="Genomic_DNA"/>
</dbReference>
<dbReference type="InterPro" id="IPR024480">
    <property type="entry name" value="DUF3868"/>
</dbReference>
<evidence type="ECO:0000313" key="4">
    <source>
        <dbReference type="EMBL" id="RGR43751.1"/>
    </source>
</evidence>
<comment type="caution">
    <text evidence="4">The sequence shown here is derived from an EMBL/GenBank/DDBJ whole genome shotgun (WGS) entry which is preliminary data.</text>
</comment>
<dbReference type="AlphaFoldDB" id="A0A395UVJ7"/>
<feature type="domain" description="DUF3868" evidence="3">
    <location>
        <begin position="4"/>
        <end position="100"/>
    </location>
</feature>
<organism evidence="4 5">
    <name type="scientific">Phocaeicola vulgatus</name>
    <name type="common">Bacteroides vulgatus</name>
    <dbReference type="NCBI Taxonomy" id="821"/>
    <lineage>
        <taxon>Bacteria</taxon>
        <taxon>Pseudomonadati</taxon>
        <taxon>Bacteroidota</taxon>
        <taxon>Bacteroidia</taxon>
        <taxon>Bacteroidales</taxon>
        <taxon>Bacteroidaceae</taxon>
        <taxon>Phocaeicola</taxon>
    </lineage>
</organism>
<proteinExistence type="predicted"/>
<feature type="region of interest" description="Disordered" evidence="1">
    <location>
        <begin position="178"/>
        <end position="226"/>
    </location>
</feature>
<gene>
    <name evidence="4" type="ORF">DWY53_00525</name>
</gene>
<name>A0A395UVJ7_PHOVU</name>
<dbReference type="Proteomes" id="UP000266497">
    <property type="component" value="Unassembled WGS sequence"/>
</dbReference>
<evidence type="ECO:0000313" key="5">
    <source>
        <dbReference type="Proteomes" id="UP000266497"/>
    </source>
</evidence>
<keyword evidence="2" id="KW-0732">Signal</keyword>
<feature type="compositionally biased region" description="Low complexity" evidence="1">
    <location>
        <begin position="180"/>
        <end position="192"/>
    </location>
</feature>
<evidence type="ECO:0000259" key="3">
    <source>
        <dbReference type="Pfam" id="PF12984"/>
    </source>
</evidence>
<evidence type="ECO:0000256" key="1">
    <source>
        <dbReference type="SAM" id="MobiDB-lite"/>
    </source>
</evidence>